<evidence type="ECO:0000256" key="1">
    <source>
        <dbReference type="ARBA" id="ARBA00006611"/>
    </source>
</evidence>
<dbReference type="PANTHER" id="PTHR30258">
    <property type="entry name" value="TYPE II SECRETION SYSTEM PROTEIN GSPE-RELATED"/>
    <property type="match status" value="1"/>
</dbReference>
<evidence type="ECO:0000256" key="2">
    <source>
        <dbReference type="ARBA" id="ARBA00022741"/>
    </source>
</evidence>
<gene>
    <name evidence="5" type="primary">tadA</name>
    <name evidence="5" type="ORF">HZY91_07125</name>
</gene>
<dbReference type="Pfam" id="PF00437">
    <property type="entry name" value="T2SSE"/>
    <property type="match status" value="1"/>
</dbReference>
<evidence type="ECO:0000313" key="6">
    <source>
        <dbReference type="Proteomes" id="UP000721415"/>
    </source>
</evidence>
<dbReference type="RefSeq" id="WP_197115586.1">
    <property type="nucleotide sequence ID" value="NZ_JACBXQ010000004.1"/>
</dbReference>
<keyword evidence="3" id="KW-0067">ATP-binding</keyword>
<organism evidence="5 6">
    <name type="scientific">Facklamia lactis</name>
    <dbReference type="NCBI Taxonomy" id="2749967"/>
    <lineage>
        <taxon>Bacteria</taxon>
        <taxon>Bacillati</taxon>
        <taxon>Bacillota</taxon>
        <taxon>Bacilli</taxon>
        <taxon>Lactobacillales</taxon>
        <taxon>Aerococcaceae</taxon>
        <taxon>Facklamia</taxon>
    </lineage>
</organism>
<keyword evidence="2" id="KW-0547">Nucleotide-binding</keyword>
<dbReference type="PANTHER" id="PTHR30258:SF2">
    <property type="entry name" value="COMG OPERON PROTEIN 1"/>
    <property type="match status" value="1"/>
</dbReference>
<accession>A0ABS0LR74</accession>
<dbReference type="InterPro" id="IPR027417">
    <property type="entry name" value="P-loop_NTPase"/>
</dbReference>
<protein>
    <submittedName>
        <fullName evidence="5">Flp pilus assembly complex ATPase component TadA</fullName>
    </submittedName>
</protein>
<dbReference type="InterPro" id="IPR047667">
    <property type="entry name" value="ATPase_ComGA"/>
</dbReference>
<proteinExistence type="inferred from homology"/>
<name>A0ABS0LR74_9LACT</name>
<dbReference type="Gene3D" id="3.30.450.90">
    <property type="match status" value="1"/>
</dbReference>
<dbReference type="Proteomes" id="UP000721415">
    <property type="component" value="Unassembled WGS sequence"/>
</dbReference>
<keyword evidence="6" id="KW-1185">Reference proteome</keyword>
<sequence>MIENDAHKLIQKAILYQVSDIHIMPASTHYRIYFRINGQLIPQKQVDLNLGKRLISYFKYLANMDVGEKRKPQSGACDFLFDEEMAPIELRLSTISDVHILESLVIRIIFSHFHQASRIQCYFPQVLELLRQFIRRKSGLILISGPVGSGKTTTIYQLLSERMDQEALQVITMEDPVEIKEERFLQTQVNYKAGITYDLLIKSALRHHPDVLFIGEIRDEETARMTVRGALTGHLMIATIHATNCLGVIGRLEELDVTPQQIEQTLIAVISQRLIPRHCPFCRSDNLLSCLHFEDQHKRAAIFEILYDSDLKSLLSKQSNLNFSSNFIPLNHSLRKAWAYGYINKKQFHHFEII</sequence>
<comment type="similarity">
    <text evidence="1">Belongs to the GSP E family.</text>
</comment>
<evidence type="ECO:0000313" key="5">
    <source>
        <dbReference type="EMBL" id="MBG9986665.1"/>
    </source>
</evidence>
<reference evidence="5 6" key="1">
    <citation type="submission" date="2020-07" db="EMBL/GenBank/DDBJ databases">
        <title>Facklamia lactis sp. nov., isolated from raw milk.</title>
        <authorList>
            <person name="Doll E.V."/>
            <person name="Huptas C."/>
            <person name="Staib L."/>
            <person name="Wenning M."/>
            <person name="Scherer S."/>
        </authorList>
    </citation>
    <scope>NUCLEOTIDE SEQUENCE [LARGE SCALE GENOMIC DNA]</scope>
    <source>
        <strain evidence="5 6">DSM 111018</strain>
    </source>
</reference>
<evidence type="ECO:0000259" key="4">
    <source>
        <dbReference type="Pfam" id="PF00437"/>
    </source>
</evidence>
<evidence type="ECO:0000256" key="3">
    <source>
        <dbReference type="ARBA" id="ARBA00022840"/>
    </source>
</evidence>
<dbReference type="InterPro" id="IPR001482">
    <property type="entry name" value="T2SS/T4SS_dom"/>
</dbReference>
<dbReference type="Gene3D" id="3.40.50.300">
    <property type="entry name" value="P-loop containing nucleotide triphosphate hydrolases"/>
    <property type="match status" value="1"/>
</dbReference>
<dbReference type="SUPFAM" id="SSF52540">
    <property type="entry name" value="P-loop containing nucleoside triphosphate hydrolases"/>
    <property type="match status" value="1"/>
</dbReference>
<comment type="caution">
    <text evidence="5">The sequence shown here is derived from an EMBL/GenBank/DDBJ whole genome shotgun (WGS) entry which is preliminary data.</text>
</comment>
<feature type="domain" description="Bacterial type II secretion system protein E" evidence="4">
    <location>
        <begin position="2"/>
        <end position="320"/>
    </location>
</feature>
<dbReference type="NCBIfam" id="NF041000">
    <property type="entry name" value="ATPase_ComGA"/>
    <property type="match status" value="1"/>
</dbReference>
<dbReference type="EMBL" id="JACBXQ010000004">
    <property type="protein sequence ID" value="MBG9986665.1"/>
    <property type="molecule type" value="Genomic_DNA"/>
</dbReference>
<dbReference type="CDD" id="cd01129">
    <property type="entry name" value="PulE-GspE-like"/>
    <property type="match status" value="1"/>
</dbReference>